<evidence type="ECO:0000313" key="2">
    <source>
        <dbReference type="Proteomes" id="UP000199441"/>
    </source>
</evidence>
<reference evidence="2" key="1">
    <citation type="submission" date="2016-10" db="EMBL/GenBank/DDBJ databases">
        <authorList>
            <person name="Varghese N."/>
            <person name="Submissions S."/>
        </authorList>
    </citation>
    <scope>NUCLEOTIDE SEQUENCE [LARGE SCALE GENOMIC DNA]</scope>
    <source>
        <strain evidence="2">DSM 26922</strain>
    </source>
</reference>
<organism evidence="1 2">
    <name type="scientific">Litoreibacter albidus</name>
    <dbReference type="NCBI Taxonomy" id="670155"/>
    <lineage>
        <taxon>Bacteria</taxon>
        <taxon>Pseudomonadati</taxon>
        <taxon>Pseudomonadota</taxon>
        <taxon>Alphaproteobacteria</taxon>
        <taxon>Rhodobacterales</taxon>
        <taxon>Roseobacteraceae</taxon>
        <taxon>Litoreibacter</taxon>
    </lineage>
</organism>
<gene>
    <name evidence="1" type="ORF">SAMN04488001_2423</name>
</gene>
<dbReference type="PANTHER" id="PTHR35368:SF1">
    <property type="entry name" value="HYDROPEROXIDE REDUCTASE"/>
    <property type="match status" value="1"/>
</dbReference>
<dbReference type="SUPFAM" id="SSF82784">
    <property type="entry name" value="OsmC-like"/>
    <property type="match status" value="1"/>
</dbReference>
<dbReference type="InterPro" id="IPR003718">
    <property type="entry name" value="OsmC/Ohr_fam"/>
</dbReference>
<dbReference type="Gene3D" id="3.30.300.20">
    <property type="match status" value="1"/>
</dbReference>
<dbReference type="PANTHER" id="PTHR35368">
    <property type="entry name" value="HYDROPEROXIDE REDUCTASE"/>
    <property type="match status" value="1"/>
</dbReference>
<dbReference type="AlphaFoldDB" id="A0A1H2Z3M4"/>
<dbReference type="Pfam" id="PF02566">
    <property type="entry name" value="OsmC"/>
    <property type="match status" value="1"/>
</dbReference>
<evidence type="ECO:0000313" key="1">
    <source>
        <dbReference type="EMBL" id="SDX11915.1"/>
    </source>
</evidence>
<accession>A0A1H2Z3M4</accession>
<dbReference type="RefSeq" id="WP_089947196.1">
    <property type="nucleotide sequence ID" value="NZ_FNOI01000004.1"/>
</dbReference>
<sequence length="173" mass="19065">MDTEYEIAPSIENTKTATFVRPKVSSRSKDGTLVSVSSRSHRWIIDEPEIKGGTDLGPTPLESLLGSLVGCKSVVLKLVAQAIGFAYDELTIDCEGTADMRGARGVKGVRPYFSSVTLVIELTTDEDSKRLELLRRNVEQRCPVMNLFESADVEMNVTWRTRPTAASAQKDIK</sequence>
<name>A0A1H2Z3M4_9RHOB</name>
<dbReference type="InterPro" id="IPR015946">
    <property type="entry name" value="KH_dom-like_a/b"/>
</dbReference>
<dbReference type="STRING" id="670155.SAMN04488001_2423"/>
<dbReference type="InterPro" id="IPR036102">
    <property type="entry name" value="OsmC/Ohrsf"/>
</dbReference>
<keyword evidence="2" id="KW-1185">Reference proteome</keyword>
<dbReference type="OrthoDB" id="1433018at2"/>
<protein>
    <submittedName>
        <fullName evidence="1">Uncharacterized OsmC-related protein</fullName>
    </submittedName>
</protein>
<dbReference type="EMBL" id="FNOI01000004">
    <property type="protein sequence ID" value="SDX11915.1"/>
    <property type="molecule type" value="Genomic_DNA"/>
</dbReference>
<dbReference type="Proteomes" id="UP000199441">
    <property type="component" value="Unassembled WGS sequence"/>
</dbReference>
<proteinExistence type="predicted"/>
<dbReference type="InterPro" id="IPR052924">
    <property type="entry name" value="OsmC/Ohr_hydroprdx_reductase"/>
</dbReference>